<reference evidence="4" key="1">
    <citation type="journal article" date="2014" name="Nat. Commun.">
        <title>Genomic adaptations of the halophilic Dead Sea filamentous fungus Eurotium rubrum.</title>
        <authorList>
            <person name="Kis-Papo T."/>
            <person name="Weig A.R."/>
            <person name="Riley R."/>
            <person name="Persoh D."/>
            <person name="Salamov A."/>
            <person name="Sun H."/>
            <person name="Lipzen A."/>
            <person name="Wasser S.P."/>
            <person name="Rambold G."/>
            <person name="Grigoriev I.V."/>
            <person name="Nevo E."/>
        </authorList>
    </citation>
    <scope>NUCLEOTIDE SEQUENCE [LARGE SCALE GENOMIC DNA]</scope>
    <source>
        <strain evidence="4">CBS 135680</strain>
    </source>
</reference>
<evidence type="ECO:0000313" key="3">
    <source>
        <dbReference type="EMBL" id="EYE95547.1"/>
    </source>
</evidence>
<dbReference type="FunFam" id="2.60.260.40:FF:000003">
    <property type="entry name" value="NADH dehydrogenase [ubiquinone] iron-sulfur protein 6, mitochondrial"/>
    <property type="match status" value="1"/>
</dbReference>
<dbReference type="GO" id="GO:0006120">
    <property type="term" value="P:mitochondrial electron transport, NADH to ubiquinone"/>
    <property type="evidence" value="ECO:0007669"/>
    <property type="project" value="TreeGrafter"/>
</dbReference>
<sequence>MLPIARSRITALSSKCPRFLARASYSTTVPRFGENSMQANDPNPPTPKPNVSATNATPVDAMGSWDYSLQEEPEVGERNRQLQAPNRANTWAASQQPREKAMTGPRFEQTIMELQPQPMAAIELIHKQPVRWTNSRIVSCDGGGGPLGHPKIFINTDKPEITPCGYCGLPFAHEHHRAYLESLPATSYPLEPTGDAAEVNEEQRVTPEGLGQR</sequence>
<protein>
    <recommendedName>
        <fullName evidence="2">Zinc finger CHCC-type domain-containing protein</fullName>
    </recommendedName>
</protein>
<dbReference type="Proteomes" id="UP000019804">
    <property type="component" value="Unassembled WGS sequence"/>
</dbReference>
<dbReference type="EMBL" id="KK088421">
    <property type="protein sequence ID" value="EYE95547.1"/>
    <property type="molecule type" value="Genomic_DNA"/>
</dbReference>
<dbReference type="Pfam" id="PF10276">
    <property type="entry name" value="zf-CHCC"/>
    <property type="match status" value="1"/>
</dbReference>
<proteinExistence type="predicted"/>
<evidence type="ECO:0000259" key="2">
    <source>
        <dbReference type="Pfam" id="PF10276"/>
    </source>
</evidence>
<dbReference type="PANTHER" id="PTHR13156:SF0">
    <property type="entry name" value="NADH DEHYDROGENASE [UBIQUINONE] IRON-SULFUR PROTEIN 6, MITOCHONDRIAL"/>
    <property type="match status" value="1"/>
</dbReference>
<feature type="domain" description="Zinc finger CHCC-type" evidence="2">
    <location>
        <begin position="136"/>
        <end position="171"/>
    </location>
</feature>
<dbReference type="GeneID" id="63694052"/>
<dbReference type="HOGENOM" id="CLU_083053_0_0_1"/>
<accession>A0A017SF50</accession>
<keyword evidence="4" id="KW-1185">Reference proteome</keyword>
<name>A0A017SF50_ASPRC</name>
<feature type="compositionally biased region" description="Polar residues" evidence="1">
    <location>
        <begin position="81"/>
        <end position="96"/>
    </location>
</feature>
<dbReference type="GO" id="GO:0005739">
    <property type="term" value="C:mitochondrion"/>
    <property type="evidence" value="ECO:0007669"/>
    <property type="project" value="GOC"/>
</dbReference>
<dbReference type="AlphaFoldDB" id="A0A017SF50"/>
<dbReference type="STRING" id="1388766.A0A017SF50"/>
<dbReference type="Gene3D" id="2.60.260.40">
    <property type="entry name" value="q5lls5 like domains"/>
    <property type="match status" value="1"/>
</dbReference>
<feature type="region of interest" description="Disordered" evidence="1">
    <location>
        <begin position="186"/>
        <end position="213"/>
    </location>
</feature>
<gene>
    <name evidence="3" type="ORF">EURHEDRAFT_377134</name>
</gene>
<evidence type="ECO:0000313" key="4">
    <source>
        <dbReference type="Proteomes" id="UP000019804"/>
    </source>
</evidence>
<dbReference type="InterPro" id="IPR019401">
    <property type="entry name" value="Znf_CHCC"/>
</dbReference>
<evidence type="ECO:0000256" key="1">
    <source>
        <dbReference type="SAM" id="MobiDB-lite"/>
    </source>
</evidence>
<dbReference type="OrthoDB" id="307899at2759"/>
<organism evidence="3 4">
    <name type="scientific">Aspergillus ruber (strain CBS 135680)</name>
    <dbReference type="NCBI Taxonomy" id="1388766"/>
    <lineage>
        <taxon>Eukaryota</taxon>
        <taxon>Fungi</taxon>
        <taxon>Dikarya</taxon>
        <taxon>Ascomycota</taxon>
        <taxon>Pezizomycotina</taxon>
        <taxon>Eurotiomycetes</taxon>
        <taxon>Eurotiomycetidae</taxon>
        <taxon>Eurotiales</taxon>
        <taxon>Aspergillaceae</taxon>
        <taxon>Aspergillus</taxon>
        <taxon>Aspergillus subgen. Aspergillus</taxon>
    </lineage>
</organism>
<dbReference type="RefSeq" id="XP_040639235.1">
    <property type="nucleotide sequence ID" value="XM_040778928.1"/>
</dbReference>
<feature type="region of interest" description="Disordered" evidence="1">
    <location>
        <begin position="31"/>
        <end position="100"/>
    </location>
</feature>
<dbReference type="PANTHER" id="PTHR13156">
    <property type="entry name" value="NADH-UBIQUINONE OXIDOREDUCTASE 13 KD-A SUBUNIT"/>
    <property type="match status" value="1"/>
</dbReference>
<feature type="compositionally biased region" description="Polar residues" evidence="1">
    <location>
        <begin position="31"/>
        <end position="41"/>
    </location>
</feature>